<accession>A0A0M8MV48</accession>
<feature type="region of interest" description="Disordered" evidence="11">
    <location>
        <begin position="328"/>
        <end position="350"/>
    </location>
</feature>
<dbReference type="PANTHER" id="PTHR21646">
    <property type="entry name" value="UBIQUITIN CARBOXYL-TERMINAL HYDROLASE"/>
    <property type="match status" value="1"/>
</dbReference>
<dbReference type="GO" id="GO:0000245">
    <property type="term" value="P:spliceosomal complex assembly"/>
    <property type="evidence" value="ECO:0007669"/>
    <property type="project" value="InterPro"/>
</dbReference>
<evidence type="ECO:0000313" key="14">
    <source>
        <dbReference type="EMBL" id="KOS14380.1"/>
    </source>
</evidence>
<keyword evidence="8" id="KW-0508">mRNA splicing</keyword>
<dbReference type="PROSITE" id="PS50271">
    <property type="entry name" value="ZF_UBP"/>
    <property type="match status" value="1"/>
</dbReference>
<gene>
    <name evidence="14" type="ORF">Malapachy_3969</name>
</gene>
<evidence type="ECO:0000313" key="15">
    <source>
        <dbReference type="Proteomes" id="UP000037751"/>
    </source>
</evidence>
<comment type="caution">
    <text evidence="14">The sequence shown here is derived from an EMBL/GenBank/DDBJ whole genome shotgun (WGS) entry which is preliminary data.</text>
</comment>
<dbReference type="Gene3D" id="3.30.40.10">
    <property type="entry name" value="Zinc/RING finger domain, C3HC4 (zinc finger)"/>
    <property type="match status" value="1"/>
</dbReference>
<keyword evidence="4" id="KW-0479">Metal-binding</keyword>
<keyword evidence="9" id="KW-0539">Nucleus</keyword>
<dbReference type="GO" id="GO:0004843">
    <property type="term" value="F:cysteine-type deubiquitinase activity"/>
    <property type="evidence" value="ECO:0007669"/>
    <property type="project" value="InterPro"/>
</dbReference>
<protein>
    <submittedName>
        <fullName evidence="14">Spindle pole body protein</fullName>
    </submittedName>
</protein>
<dbReference type="InterPro" id="IPR028889">
    <property type="entry name" value="USP"/>
</dbReference>
<evidence type="ECO:0000256" key="9">
    <source>
        <dbReference type="ARBA" id="ARBA00023242"/>
    </source>
</evidence>
<dbReference type="EMBL" id="LGAV01000004">
    <property type="protein sequence ID" value="KOS14380.1"/>
    <property type="molecule type" value="Genomic_DNA"/>
</dbReference>
<keyword evidence="7" id="KW-0862">Zinc</keyword>
<dbReference type="GeneID" id="28730302"/>
<organism evidence="14 15">
    <name type="scientific">Malassezia pachydermatis</name>
    <dbReference type="NCBI Taxonomy" id="77020"/>
    <lineage>
        <taxon>Eukaryota</taxon>
        <taxon>Fungi</taxon>
        <taxon>Dikarya</taxon>
        <taxon>Basidiomycota</taxon>
        <taxon>Ustilaginomycotina</taxon>
        <taxon>Malasseziomycetes</taxon>
        <taxon>Malasseziales</taxon>
        <taxon>Malasseziaceae</taxon>
        <taxon>Malassezia</taxon>
    </lineage>
</organism>
<evidence type="ECO:0000256" key="7">
    <source>
        <dbReference type="ARBA" id="ARBA00022833"/>
    </source>
</evidence>
<dbReference type="PROSITE" id="PS50235">
    <property type="entry name" value="USP_3"/>
    <property type="match status" value="1"/>
</dbReference>
<sequence>MTLSARASRHDAPPSKRVRVVQGDASDDDDIQGAEYWARQAAAAAAKAVPQRRDLYLDTIQRNVLDFDFEKVCSVSMSNVHVYACLVCGKYFQGRGKTTHAYFHAIDESHHVFMNLDTTKVYILPDNYEVTDPSFSDIQYQLRLTYSEAQLRTFDTAEAPVSRDLRAHTYLPGFVGINNLGHSEGLSVVLHALAHVTPLRNYFLRGGTPATHRVDATEEPLLQSTSLVQRFGLLLRRLWNPRAFKSQVSPQEFLQEVAQVSHGSFQPGTPADPVEFLGWLLNRLHMDLVGGTSHRKQPSVITTCFQGALRLESQNVIVRTGLEDESASSLDRLDHDGRRDSGQQDEHGHAKFNIEKAIQVSQTPFLMLTIDLPPLPVFQDVVAENIIPQVPLVHVLAKYDGITIQEAQGRIRRHHLTRLPPYLILHFRRFTKNRFVDERNTTIVNFPTVGLDMSPYVASATKSDEDADHVPLQHTYNLLANITHEAAAGTVREGSTWNAQVHTRTEPEAWYQMHDLLVEQVNKQMLFLGESYVQIWERIGAIDAVEAQVASLPPARPRSASKKKSS</sequence>
<feature type="domain" description="USP" evidence="12">
    <location>
        <begin position="175"/>
        <end position="539"/>
    </location>
</feature>
<evidence type="ECO:0000256" key="2">
    <source>
        <dbReference type="ARBA" id="ARBA00009085"/>
    </source>
</evidence>
<dbReference type="SUPFAM" id="SSF54001">
    <property type="entry name" value="Cysteine proteinases"/>
    <property type="match status" value="1"/>
</dbReference>
<keyword evidence="15" id="KW-1185">Reference proteome</keyword>
<dbReference type="AlphaFoldDB" id="A0A0M8MV48"/>
<dbReference type="OrthoDB" id="10263353at2759"/>
<evidence type="ECO:0000259" key="12">
    <source>
        <dbReference type="PROSITE" id="PS50235"/>
    </source>
</evidence>
<dbReference type="Gene3D" id="3.90.70.10">
    <property type="entry name" value="Cysteine proteinases"/>
    <property type="match status" value="1"/>
</dbReference>
<dbReference type="InterPro" id="IPR001607">
    <property type="entry name" value="Znf_UBP"/>
</dbReference>
<dbReference type="InterPro" id="IPR001394">
    <property type="entry name" value="Peptidase_C19_UCH"/>
</dbReference>
<feature type="region of interest" description="Disordered" evidence="11">
    <location>
        <begin position="1"/>
        <end position="27"/>
    </location>
</feature>
<evidence type="ECO:0000259" key="13">
    <source>
        <dbReference type="PROSITE" id="PS50271"/>
    </source>
</evidence>
<evidence type="ECO:0000256" key="5">
    <source>
        <dbReference type="ARBA" id="ARBA00022728"/>
    </source>
</evidence>
<proteinExistence type="inferred from homology"/>
<evidence type="ECO:0000256" key="3">
    <source>
        <dbReference type="ARBA" id="ARBA00022664"/>
    </source>
</evidence>
<dbReference type="GO" id="GO:0008270">
    <property type="term" value="F:zinc ion binding"/>
    <property type="evidence" value="ECO:0007669"/>
    <property type="project" value="UniProtKB-KW"/>
</dbReference>
<dbReference type="InterPro" id="IPR050185">
    <property type="entry name" value="Ub_carboxyl-term_hydrolase"/>
</dbReference>
<dbReference type="RefSeq" id="XP_017992012.1">
    <property type="nucleotide sequence ID" value="XM_018138426.1"/>
</dbReference>
<dbReference type="InterPro" id="IPR038765">
    <property type="entry name" value="Papain-like_cys_pep_sf"/>
</dbReference>
<dbReference type="SMART" id="SM00290">
    <property type="entry name" value="ZnF_UBP"/>
    <property type="match status" value="1"/>
</dbReference>
<comment type="subcellular location">
    <subcellularLocation>
        <location evidence="1">Nucleus</location>
    </subcellularLocation>
</comment>
<evidence type="ECO:0000256" key="1">
    <source>
        <dbReference type="ARBA" id="ARBA00004123"/>
    </source>
</evidence>
<dbReference type="GO" id="GO:0016579">
    <property type="term" value="P:protein deubiquitination"/>
    <property type="evidence" value="ECO:0007669"/>
    <property type="project" value="InterPro"/>
</dbReference>
<reference evidence="14 15" key="1">
    <citation type="submission" date="2015-07" db="EMBL/GenBank/DDBJ databases">
        <title>Draft Genome Sequence of Malassezia furfur CBS1878 and Malassezia pachydermatis CBS1879.</title>
        <authorList>
            <person name="Triana S."/>
            <person name="Ohm R."/>
            <person name="Gonzalez A."/>
            <person name="DeCock H."/>
            <person name="Restrepo S."/>
            <person name="Celis A."/>
        </authorList>
    </citation>
    <scope>NUCLEOTIDE SEQUENCE [LARGE SCALE GENOMIC DNA]</scope>
    <source>
        <strain evidence="14 15">CBS 1879</strain>
    </source>
</reference>
<evidence type="ECO:0000256" key="6">
    <source>
        <dbReference type="ARBA" id="ARBA00022771"/>
    </source>
</evidence>
<feature type="domain" description="UBP-type" evidence="13">
    <location>
        <begin position="52"/>
        <end position="149"/>
    </location>
</feature>
<feature type="compositionally biased region" description="Basic and acidic residues" evidence="11">
    <location>
        <begin position="331"/>
        <end position="350"/>
    </location>
</feature>
<dbReference type="CDD" id="cd02669">
    <property type="entry name" value="Peptidase_C19M"/>
    <property type="match status" value="1"/>
</dbReference>
<dbReference type="InterPro" id="IPR013083">
    <property type="entry name" value="Znf_RING/FYVE/PHD"/>
</dbReference>
<dbReference type="PANTHER" id="PTHR21646:SF16">
    <property type="entry name" value="U4_U6.U5 TRI-SNRNP-ASSOCIATED PROTEIN 2"/>
    <property type="match status" value="1"/>
</dbReference>
<dbReference type="GO" id="GO:0005681">
    <property type="term" value="C:spliceosomal complex"/>
    <property type="evidence" value="ECO:0007669"/>
    <property type="project" value="UniProtKB-KW"/>
</dbReference>
<dbReference type="VEuPathDB" id="FungiDB:Malapachy_3969"/>
<dbReference type="Pfam" id="PF00443">
    <property type="entry name" value="UCH"/>
    <property type="match status" value="1"/>
</dbReference>
<dbReference type="Pfam" id="PF02148">
    <property type="entry name" value="zf-UBP"/>
    <property type="match status" value="1"/>
</dbReference>
<keyword evidence="5" id="KW-0747">Spliceosome</keyword>
<keyword evidence="6 10" id="KW-0863">Zinc-finger</keyword>
<comment type="similarity">
    <text evidence="2">Belongs to the peptidase C19 family.</text>
</comment>
<dbReference type="STRING" id="77020.A0A0M8MV48"/>
<dbReference type="Proteomes" id="UP000037751">
    <property type="component" value="Unassembled WGS sequence"/>
</dbReference>
<evidence type="ECO:0000256" key="4">
    <source>
        <dbReference type="ARBA" id="ARBA00022723"/>
    </source>
</evidence>
<evidence type="ECO:0000256" key="11">
    <source>
        <dbReference type="SAM" id="MobiDB-lite"/>
    </source>
</evidence>
<evidence type="ECO:0000256" key="8">
    <source>
        <dbReference type="ARBA" id="ARBA00023187"/>
    </source>
</evidence>
<dbReference type="InterPro" id="IPR033809">
    <property type="entry name" value="USP39"/>
</dbReference>
<keyword evidence="3" id="KW-0507">mRNA processing</keyword>
<dbReference type="FunFam" id="3.30.40.10:FF:000068">
    <property type="entry name" value="U4/U6.U5 tri-snRNP-associated protein 2"/>
    <property type="match status" value="1"/>
</dbReference>
<evidence type="ECO:0000256" key="10">
    <source>
        <dbReference type="PROSITE-ProRule" id="PRU00502"/>
    </source>
</evidence>
<name>A0A0M8MV48_9BASI</name>
<dbReference type="SUPFAM" id="SSF57850">
    <property type="entry name" value="RING/U-box"/>
    <property type="match status" value="1"/>
</dbReference>